<evidence type="ECO:0000259" key="3">
    <source>
        <dbReference type="Pfam" id="PF04755"/>
    </source>
</evidence>
<comment type="subcellular location">
    <subcellularLocation>
        <location evidence="1">Plastid</location>
    </subcellularLocation>
</comment>
<protein>
    <submittedName>
        <fullName evidence="4">Nuclear cap-binding protein subunit 2-A</fullName>
    </submittedName>
</protein>
<evidence type="ECO:0000256" key="1">
    <source>
        <dbReference type="ARBA" id="ARBA00004474"/>
    </source>
</evidence>
<evidence type="ECO:0000256" key="2">
    <source>
        <dbReference type="ARBA" id="ARBA00022640"/>
    </source>
</evidence>
<accession>A0ABP0INE6</accession>
<dbReference type="Pfam" id="PF04755">
    <property type="entry name" value="PAP_fibrillin"/>
    <property type="match status" value="1"/>
</dbReference>
<dbReference type="Proteomes" id="UP001642464">
    <property type="component" value="Unassembled WGS sequence"/>
</dbReference>
<name>A0ABP0INE6_9DINO</name>
<proteinExistence type="predicted"/>
<dbReference type="PANTHER" id="PTHR31906">
    <property type="entry name" value="PLASTID-LIPID-ASSOCIATED PROTEIN 4, CHLOROPLASTIC-RELATED"/>
    <property type="match status" value="1"/>
</dbReference>
<keyword evidence="2" id="KW-0934">Plastid</keyword>
<dbReference type="InterPro" id="IPR006843">
    <property type="entry name" value="PAP/fibrillin_dom"/>
</dbReference>
<feature type="domain" description="Plastid lipid-associated protein/fibrillin conserved" evidence="3">
    <location>
        <begin position="1170"/>
        <end position="1316"/>
    </location>
</feature>
<dbReference type="EMBL" id="CAXAMM010004224">
    <property type="protein sequence ID" value="CAK9002879.1"/>
    <property type="molecule type" value="Genomic_DNA"/>
</dbReference>
<sequence length="1328" mass="147607">MRRPCGAFTKLQAFTAVNLSLAQSSHCFNHHFLFSLSRNTVRFTWYLRLLCLDPFALTSKQKSELQIAATTAVLPSESTCPGMNEEPTDTEKDFATNPYWKYFTYDTFDSHSWVTLNNLEECMRRVKGGGSNDWVGADDLWEAHKLIYQQFGDTARPTMWWKQGWIEYSPVKNSATVLGLAKEATAPMSSMSEEAWEQQPCNAFSNAAFFEVSLAACQAEDEGNFVDYSGTWSWRDEVIAAGALMAYGSFAMHGNPSSGQYHEGIISDDPNASTDMGYDTAMFDRVSMDVLFFVFYHSIVRAMAIDPTDEASLKPILGLIKNEQLAPLGCDNMYCDSRLIVREYQRILTGPTENWHVIHDMRNMVPDYKTASVGLVLVSIRAILSDELFGSSSMNAYSQICGILIGSLLPGDGTSVIQYFCNPGSEWYNAMLTAKLRIAKDIAKSLATLVTILESLIEGMYWQESLVGPSDYLQPFLKKNVVNVTGCWRQTHGNWHRVAAQMMKELMQFITTDVYTTTLTSLSQEQKQQAWGSLNLVVAEFLVFVNALKIMSAADTVNLCRVFKLAKEVGMSGEPLNYQIMPMLDAAGVNSMLTKTLQAQDPVTNIDLGVNLRVATKPCNYDLKEVFVDEVTGLSAFTLEDLDVSGQYVDSSSFEDTAVKFRLAVRTCPLSLVVKASANFVQDGGSNKFTNVACRRVQWRVNAEVHLTFQISELIAFAQAGFQKIFAGASDALSGGVESFLLDIQHLELARFEITNFPGEANIKNLVNKALEGTLREKLSELVQGKVELAMNEAIQGAMAQAGSKIPFGSERRLGTCPANAGSVAVDSVNVGFIVTGELAKSQSGSDLCNAPVYVNEHGTLLFKHVALPIGTLDRYFSREGDLSRSDGDFYRVKSDAPKPPLEDWTCEACPLGRRTQVPSLTFCGEEDEESRRATRSPPMLGHPMAATERGVPWLQTDFGDIQEHTRIQSDGCFRTWFFSFHVYMGGWAYFKLFDLAPIGSDGVKGAKRAPKSALLKWVKISETISVFAEETRMELLKGRWRRYWGEQFSDLPMAFGPQRFAGAGQPSRLSRRSVRKAGDLEIPVAKAELLKAIDAFKQELNRSDLSIDFGVKGGELDKKDRAPTNLVASGAFRRASEALAERAEEVLKKVELLSGAPQQEFLKEFGTERAATDCLLHGPWRLLFTTAADATFTRNSTRGTAKVSNVVDAVAGTVTNCVDFDSGAAECLRVRLTAEAESMSRLSLMFRYVKIRLTKFFGISLGSRRLTLTLPVPGPFLTRIITFFTRKEPPKPYFDILYLDDELRVHKTGQGNVFVQARQCIYLIRFH</sequence>
<keyword evidence="5" id="KW-1185">Reference proteome</keyword>
<gene>
    <name evidence="4" type="ORF">SCF082_LOCUS7512</name>
</gene>
<organism evidence="4 5">
    <name type="scientific">Durusdinium trenchii</name>
    <dbReference type="NCBI Taxonomy" id="1381693"/>
    <lineage>
        <taxon>Eukaryota</taxon>
        <taxon>Sar</taxon>
        <taxon>Alveolata</taxon>
        <taxon>Dinophyceae</taxon>
        <taxon>Suessiales</taxon>
        <taxon>Symbiodiniaceae</taxon>
        <taxon>Durusdinium</taxon>
    </lineage>
</organism>
<reference evidence="4 5" key="1">
    <citation type="submission" date="2024-02" db="EMBL/GenBank/DDBJ databases">
        <authorList>
            <person name="Chen Y."/>
            <person name="Shah S."/>
            <person name="Dougan E. K."/>
            <person name="Thang M."/>
            <person name="Chan C."/>
        </authorList>
    </citation>
    <scope>NUCLEOTIDE SEQUENCE [LARGE SCALE GENOMIC DNA]</scope>
</reference>
<evidence type="ECO:0000313" key="5">
    <source>
        <dbReference type="Proteomes" id="UP001642464"/>
    </source>
</evidence>
<dbReference type="InterPro" id="IPR039633">
    <property type="entry name" value="PAP"/>
</dbReference>
<evidence type="ECO:0000313" key="4">
    <source>
        <dbReference type="EMBL" id="CAK9002879.1"/>
    </source>
</evidence>
<comment type="caution">
    <text evidence="4">The sequence shown here is derived from an EMBL/GenBank/DDBJ whole genome shotgun (WGS) entry which is preliminary data.</text>
</comment>